<gene>
    <name evidence="2" type="primary">6</name>
    <name evidence="2" type="ORF">PBI_BELLAMY_6</name>
</gene>
<evidence type="ECO:0000256" key="1">
    <source>
        <dbReference type="SAM" id="MobiDB-lite"/>
    </source>
</evidence>
<keyword evidence="3" id="KW-1185">Reference proteome</keyword>
<dbReference type="KEGG" id="vg:54981336"/>
<accession>A0A222YWU7</accession>
<dbReference type="EMBL" id="MF351863">
    <property type="protein sequence ID" value="ASR76053.1"/>
    <property type="molecule type" value="Genomic_DNA"/>
</dbReference>
<evidence type="ECO:0000313" key="3">
    <source>
        <dbReference type="Proteomes" id="UP000221247"/>
    </source>
</evidence>
<dbReference type="GeneID" id="54981336"/>
<proteinExistence type="predicted"/>
<feature type="region of interest" description="Disordered" evidence="1">
    <location>
        <begin position="173"/>
        <end position="193"/>
    </location>
</feature>
<dbReference type="Proteomes" id="UP000221247">
    <property type="component" value="Segment"/>
</dbReference>
<reference evidence="2 3" key="1">
    <citation type="submission" date="2017-06" db="EMBL/GenBank/DDBJ databases">
        <authorList>
            <person name="Kim H.J."/>
            <person name="Triplett B.A."/>
        </authorList>
    </citation>
    <scope>NUCLEOTIDE SEQUENCE [LARGE SCALE GENOMIC DNA]</scope>
</reference>
<evidence type="ECO:0000313" key="2">
    <source>
        <dbReference type="EMBL" id="ASR76053.1"/>
    </source>
</evidence>
<protein>
    <submittedName>
        <fullName evidence="2">Tail tube cap</fullName>
    </submittedName>
</protein>
<name>A0A222YWU7_9CAUD</name>
<dbReference type="RefSeq" id="YP_009791165.1">
    <property type="nucleotide sequence ID" value="NC_047838.1"/>
</dbReference>
<organism evidence="2 3">
    <name type="scientific">Synechococcus phage Bellamy</name>
    <dbReference type="NCBI Taxonomy" id="2023996"/>
    <lineage>
        <taxon>Viruses</taxon>
        <taxon>Duplodnaviria</taxon>
        <taxon>Heunggongvirae</taxon>
        <taxon>Uroviricota</taxon>
        <taxon>Caudoviricetes</taxon>
        <taxon>Pantevenvirales</taxon>
        <taxon>Kyanoviridae</taxon>
        <taxon>Bellamyvirus</taxon>
        <taxon>Bellamyvirus bellamy</taxon>
    </lineage>
</organism>
<sequence length="471" mass="50299">MAEFKAGTREQVKNGQAQYVAGDIVAKDAINPVGGAATRTKSVTQITGRDSSGRVTSSKTILYVEKNGNWQPAASKRDGKWNYSDPDYPLMAGVADAELQKDLANPSSTINKTTNNGIKAELGKRADIIPSATGPDGKVYPGDTDVVLQGDQNGADPWEAPDNGLEGQPLNTETKPLDQIPKSQGGTKTKAAAGTRNSFGDQVFPSDLAETGMDVIKFTMLEFKPRKVTNQGALGKVQKREKGRKGIGTVMLPVPGGITDQNNADWGDGRMNPLQAAGLEAAGRALSGNLEAGMRSAGDAISALGSNKEETKSTLKGLFSAGAVGLDPNEVLARTQGAVINPNLELLFKGPALRPFNFTFQMGARNEGDSLQIMEILRFFKQGSAPQRTEAQMLIKAPHTFQIEYLHRGTKNKFLNEIKECALLSVGVNYTPNNNYATFANGAPVSIELTLGFKELDPVFNDDYEGEGVGF</sequence>